<accession>A0AA38P9P5</accession>
<evidence type="ECO:0000256" key="4">
    <source>
        <dbReference type="ARBA" id="ARBA00022737"/>
    </source>
</evidence>
<feature type="non-terminal residue" evidence="5">
    <location>
        <position position="1"/>
    </location>
</feature>
<evidence type="ECO:0000313" key="5">
    <source>
        <dbReference type="EMBL" id="KAJ3838880.1"/>
    </source>
</evidence>
<dbReference type="EMBL" id="MU806159">
    <property type="protein sequence ID" value="KAJ3838880.1"/>
    <property type="molecule type" value="Genomic_DNA"/>
</dbReference>
<evidence type="ECO:0000313" key="6">
    <source>
        <dbReference type="Proteomes" id="UP001163846"/>
    </source>
</evidence>
<evidence type="ECO:0008006" key="7">
    <source>
        <dbReference type="Google" id="ProtNLM"/>
    </source>
</evidence>
<evidence type="ECO:0000256" key="1">
    <source>
        <dbReference type="ARBA" id="ARBA00006734"/>
    </source>
</evidence>
<proteinExistence type="inferred from homology"/>
<comment type="caution">
    <text evidence="5">The sequence shown here is derived from an EMBL/GenBank/DDBJ whole genome shotgun (WGS) entry which is preliminary data.</text>
</comment>
<sequence>TVEILPGTVEQWQSNFTTPDPFLLVNKNLGLPQELLHKLYPCALSLFKRARSSVSVNLPSPEAISLLQASSIILLTNPAHQSALNQRKRLIVLEYWSAEQELGFSKLLLSSSRVASKQSIIWDHRRWLFDFQYIVGQNRQGSIPATILQSELETILQSCGLYPRNYYAWAHWEFCMDHCLEACTDPSSTTIEYPSVIATAFNLLLRWMEHHLSDCTAVHHLCRLVERVHTLERIHGQSGQLSHLTFRRLSEQAVSLLSRYTDHETLWMYLRFVWALCGDQVLRQDLDDSIASLPKSLYHDKFIDWCSMQH</sequence>
<evidence type="ECO:0000256" key="3">
    <source>
        <dbReference type="ARBA" id="ARBA00022679"/>
    </source>
</evidence>
<name>A0AA38P9P5_9AGAR</name>
<reference evidence="5" key="1">
    <citation type="submission" date="2022-08" db="EMBL/GenBank/DDBJ databases">
        <authorList>
            <consortium name="DOE Joint Genome Institute"/>
            <person name="Min B."/>
            <person name="Riley R."/>
            <person name="Sierra-Patev S."/>
            <person name="Naranjo-Ortiz M."/>
            <person name="Looney B."/>
            <person name="Konkel Z."/>
            <person name="Slot J.C."/>
            <person name="Sakamoto Y."/>
            <person name="Steenwyk J.L."/>
            <person name="Rokas A."/>
            <person name="Carro J."/>
            <person name="Camarero S."/>
            <person name="Ferreira P."/>
            <person name="Molpeceres G."/>
            <person name="Ruiz-Duenas F.J."/>
            <person name="Serrano A."/>
            <person name="Henrissat B."/>
            <person name="Drula E."/>
            <person name="Hughes K.W."/>
            <person name="Mata J.L."/>
            <person name="Ishikawa N.K."/>
            <person name="Vargas-Isla R."/>
            <person name="Ushijima S."/>
            <person name="Smith C.A."/>
            <person name="Ahrendt S."/>
            <person name="Andreopoulos W."/>
            <person name="He G."/>
            <person name="Labutti K."/>
            <person name="Lipzen A."/>
            <person name="Ng V."/>
            <person name="Sandor L."/>
            <person name="Barry K."/>
            <person name="Martinez A.T."/>
            <person name="Xiao Y."/>
            <person name="Gibbons J.G."/>
            <person name="Terashima K."/>
            <person name="Hibbett D.S."/>
            <person name="Grigoriev I.V."/>
        </authorList>
    </citation>
    <scope>NUCLEOTIDE SEQUENCE</scope>
    <source>
        <strain evidence="5">TFB9207</strain>
    </source>
</reference>
<gene>
    <name evidence="5" type="ORF">F5878DRAFT_536633</name>
</gene>
<comment type="similarity">
    <text evidence="1">Belongs to the protein prenyltransferase subunit alpha family.</text>
</comment>
<dbReference type="PANTHER" id="PTHR11129">
    <property type="entry name" value="PROTEIN FARNESYLTRANSFERASE ALPHA SUBUNIT/RAB GERANYLGERANYL TRANSFERASE ALPHA SUBUNIT"/>
    <property type="match status" value="1"/>
</dbReference>
<dbReference type="GO" id="GO:0008318">
    <property type="term" value="F:protein prenyltransferase activity"/>
    <property type="evidence" value="ECO:0007669"/>
    <property type="project" value="InterPro"/>
</dbReference>
<keyword evidence="2" id="KW-0637">Prenyltransferase</keyword>
<dbReference type="SUPFAM" id="SSF48439">
    <property type="entry name" value="Protein prenylyltransferase"/>
    <property type="match status" value="1"/>
</dbReference>
<dbReference type="Pfam" id="PF01239">
    <property type="entry name" value="PPTA"/>
    <property type="match status" value="1"/>
</dbReference>
<dbReference type="Proteomes" id="UP001163846">
    <property type="component" value="Unassembled WGS sequence"/>
</dbReference>
<keyword evidence="3" id="KW-0808">Transferase</keyword>
<keyword evidence="4" id="KW-0677">Repeat</keyword>
<evidence type="ECO:0000256" key="2">
    <source>
        <dbReference type="ARBA" id="ARBA00022602"/>
    </source>
</evidence>
<dbReference type="InterPro" id="IPR002088">
    <property type="entry name" value="Prenyl_trans_a"/>
</dbReference>
<dbReference type="PANTHER" id="PTHR11129:SF3">
    <property type="entry name" value="PROTEIN PRENYLTRANSFERASE ALPHA SUBUNIT REPEAT-CONTAINING PROTEIN 1"/>
    <property type="match status" value="1"/>
</dbReference>
<organism evidence="5 6">
    <name type="scientific">Lentinula raphanica</name>
    <dbReference type="NCBI Taxonomy" id="153919"/>
    <lineage>
        <taxon>Eukaryota</taxon>
        <taxon>Fungi</taxon>
        <taxon>Dikarya</taxon>
        <taxon>Basidiomycota</taxon>
        <taxon>Agaricomycotina</taxon>
        <taxon>Agaricomycetes</taxon>
        <taxon>Agaricomycetidae</taxon>
        <taxon>Agaricales</taxon>
        <taxon>Marasmiineae</taxon>
        <taxon>Omphalotaceae</taxon>
        <taxon>Lentinula</taxon>
    </lineage>
</organism>
<dbReference type="GO" id="GO:0005737">
    <property type="term" value="C:cytoplasm"/>
    <property type="evidence" value="ECO:0007669"/>
    <property type="project" value="TreeGrafter"/>
</dbReference>
<protein>
    <recommendedName>
        <fullName evidence="7">Protein prenylyltransferase</fullName>
    </recommendedName>
</protein>
<dbReference type="AlphaFoldDB" id="A0AA38P9P5"/>
<keyword evidence="6" id="KW-1185">Reference proteome</keyword>
<dbReference type="Gene3D" id="1.25.40.120">
    <property type="entry name" value="Protein prenylyltransferase"/>
    <property type="match status" value="1"/>
</dbReference>